<dbReference type="InterPro" id="IPR023753">
    <property type="entry name" value="FAD/NAD-binding_dom"/>
</dbReference>
<dbReference type="PRINTS" id="PR00411">
    <property type="entry name" value="PNDRDTASEI"/>
</dbReference>
<dbReference type="InterPro" id="IPR016156">
    <property type="entry name" value="FAD/NAD-linked_Rdtase_dimer_sf"/>
</dbReference>
<feature type="domain" description="Reductase C-terminal" evidence="6">
    <location>
        <begin position="337"/>
        <end position="407"/>
    </location>
</feature>
<dbReference type="Gene3D" id="3.50.50.60">
    <property type="entry name" value="FAD/NAD(P)-binding domain"/>
    <property type="match status" value="2"/>
</dbReference>
<dbReference type="Gene3D" id="3.30.390.30">
    <property type="match status" value="1"/>
</dbReference>
<dbReference type="Pfam" id="PF14759">
    <property type="entry name" value="Reductase_C"/>
    <property type="match status" value="1"/>
</dbReference>
<evidence type="ECO:0000256" key="2">
    <source>
        <dbReference type="ARBA" id="ARBA00022630"/>
    </source>
</evidence>
<dbReference type="GO" id="GO:0005737">
    <property type="term" value="C:cytoplasm"/>
    <property type="evidence" value="ECO:0007669"/>
    <property type="project" value="TreeGrafter"/>
</dbReference>
<dbReference type="EMBL" id="LR743504">
    <property type="protein sequence ID" value="CAA2105529.1"/>
    <property type="molecule type" value="Genomic_DNA"/>
</dbReference>
<dbReference type="GO" id="GO:0016651">
    <property type="term" value="F:oxidoreductase activity, acting on NAD(P)H"/>
    <property type="evidence" value="ECO:0007669"/>
    <property type="project" value="TreeGrafter"/>
</dbReference>
<evidence type="ECO:0000256" key="1">
    <source>
        <dbReference type="ARBA" id="ARBA00001974"/>
    </source>
</evidence>
<dbReference type="Pfam" id="PF07992">
    <property type="entry name" value="Pyr_redox_2"/>
    <property type="match status" value="1"/>
</dbReference>
<keyword evidence="2" id="KW-0285">Flavoprotein</keyword>
<dbReference type="EC" id="1.18.1.5" evidence="7"/>
<dbReference type="AlphaFoldDB" id="A0A679J2Z7"/>
<dbReference type="InterPro" id="IPR028202">
    <property type="entry name" value="Reductase_C"/>
</dbReference>
<organism evidence="7">
    <name type="scientific">Methylobacterium bullatum</name>
    <dbReference type="NCBI Taxonomy" id="570505"/>
    <lineage>
        <taxon>Bacteria</taxon>
        <taxon>Pseudomonadati</taxon>
        <taxon>Pseudomonadota</taxon>
        <taxon>Alphaproteobacteria</taxon>
        <taxon>Hyphomicrobiales</taxon>
        <taxon>Methylobacteriaceae</taxon>
        <taxon>Methylobacterium</taxon>
    </lineage>
</organism>
<comment type="cofactor">
    <cofactor evidence="1">
        <name>FAD</name>
        <dbReference type="ChEBI" id="CHEBI:57692"/>
    </cofactor>
</comment>
<dbReference type="SUPFAM" id="SSF51905">
    <property type="entry name" value="FAD/NAD(P)-binding domain"/>
    <property type="match status" value="2"/>
</dbReference>
<evidence type="ECO:0000256" key="3">
    <source>
        <dbReference type="ARBA" id="ARBA00022827"/>
    </source>
</evidence>
<reference evidence="7" key="1">
    <citation type="submission" date="2019-12" db="EMBL/GenBank/DDBJ databases">
        <authorList>
            <person name="Cremers G."/>
        </authorList>
    </citation>
    <scope>NUCLEOTIDE SEQUENCE</scope>
    <source>
        <strain evidence="7">Mbul1</strain>
    </source>
</reference>
<dbReference type="PRINTS" id="PR00368">
    <property type="entry name" value="FADPNR"/>
</dbReference>
<dbReference type="InterPro" id="IPR036188">
    <property type="entry name" value="FAD/NAD-bd_sf"/>
</dbReference>
<sequence>MKSMNAERHAVVVGASLAGLRGAEALRRAGFAGRLTLVGDEPHRPYDRPPLSKAALTGEIAPEATALPNLQALNAEWRLGVAAIGLDRQARQVRLADGATLSYDRLLITTGSRARPWSNQAETGLAGVHTLRGRDDAAALRRALAAGPKRVLIIGAGFIGCEVAASCRALDRAVTLIDPGPAPLARILGQPVGEIVAALHRALGVDLRSRTKVVRIEGNEAGRVVRAILDDGDVVETDLVVVALGAVRNTEWLSGSGLDAGPGGVLCDEAGHVLDTEGRPDRSIAAAGDVARFPHPLFDGRHVALEHWGHAVAQGEHAGRLLAGEATETAYAEIPAFWSSQGGITIKSVGLTEGADSMVFAQGSPKEGRFVVVYGAKGRCIAAVSFDSARWLPAYAEQIAARAPFPPLRGGVDEHSLTVLQPCFPEERTSS</sequence>
<keyword evidence="3" id="KW-0274">FAD</keyword>
<feature type="domain" description="FAD/NAD(P)-binding" evidence="5">
    <location>
        <begin position="10"/>
        <end position="315"/>
    </location>
</feature>
<keyword evidence="4 7" id="KW-0560">Oxidoreductase</keyword>
<gene>
    <name evidence="7" type="primary">camA</name>
    <name evidence="7" type="ORF">MBUL_03237</name>
</gene>
<evidence type="ECO:0000313" key="7">
    <source>
        <dbReference type="EMBL" id="CAA2105529.1"/>
    </source>
</evidence>
<dbReference type="SUPFAM" id="SSF55424">
    <property type="entry name" value="FAD/NAD-linked reductases, dimerisation (C-terminal) domain"/>
    <property type="match status" value="1"/>
</dbReference>
<dbReference type="InterPro" id="IPR050446">
    <property type="entry name" value="FAD-oxidoreductase/Apoptosis"/>
</dbReference>
<proteinExistence type="predicted"/>
<name>A0A679J2Z7_9HYPH</name>
<evidence type="ECO:0000259" key="5">
    <source>
        <dbReference type="Pfam" id="PF07992"/>
    </source>
</evidence>
<accession>A0A679J2Z7</accession>
<evidence type="ECO:0000259" key="6">
    <source>
        <dbReference type="Pfam" id="PF14759"/>
    </source>
</evidence>
<protein>
    <submittedName>
        <fullName evidence="7">Putidaredoxin reductase</fullName>
        <ecNumber evidence="7">1.18.1.5</ecNumber>
    </submittedName>
</protein>
<evidence type="ECO:0000256" key="4">
    <source>
        <dbReference type="ARBA" id="ARBA00023002"/>
    </source>
</evidence>
<dbReference type="PANTHER" id="PTHR43557:SF2">
    <property type="entry name" value="RIESKE DOMAIN-CONTAINING PROTEIN-RELATED"/>
    <property type="match status" value="1"/>
</dbReference>
<dbReference type="PANTHER" id="PTHR43557">
    <property type="entry name" value="APOPTOSIS-INDUCING FACTOR 1"/>
    <property type="match status" value="1"/>
</dbReference>